<keyword evidence="2" id="KW-1185">Reference proteome</keyword>
<evidence type="ECO:0000313" key="1">
    <source>
        <dbReference type="EMBL" id="MBE5062092.1"/>
    </source>
</evidence>
<dbReference type="Proteomes" id="UP000758652">
    <property type="component" value="Unassembled WGS sequence"/>
</dbReference>
<name>A0ABR9RGJ1_9FIRM</name>
<reference evidence="1 2" key="1">
    <citation type="submission" date="2020-10" db="EMBL/GenBank/DDBJ databases">
        <title>ChiBAC.</title>
        <authorList>
            <person name="Zenner C."/>
            <person name="Hitch T.C.A."/>
            <person name="Clavel T."/>
        </authorList>
    </citation>
    <scope>NUCLEOTIDE SEQUENCE [LARGE SCALE GENOMIC DNA]</scope>
    <source>
        <strain evidence="1 2">DSM 108991</strain>
    </source>
</reference>
<accession>A0ABR9RGJ1</accession>
<dbReference type="EMBL" id="JADCKL010000001">
    <property type="protein sequence ID" value="MBE5062092.1"/>
    <property type="molecule type" value="Genomic_DNA"/>
</dbReference>
<organism evidence="1 2">
    <name type="scientific">Claveliimonas monacensis</name>
    <dbReference type="NCBI Taxonomy" id="2779351"/>
    <lineage>
        <taxon>Bacteria</taxon>
        <taxon>Bacillati</taxon>
        <taxon>Bacillota</taxon>
        <taxon>Clostridia</taxon>
        <taxon>Lachnospirales</taxon>
        <taxon>Lachnospiraceae</taxon>
        <taxon>Claveliimonas</taxon>
    </lineage>
</organism>
<evidence type="ECO:0000313" key="2">
    <source>
        <dbReference type="Proteomes" id="UP000758652"/>
    </source>
</evidence>
<protein>
    <recommendedName>
        <fullName evidence="3">SMI1/KNR4 family protein</fullName>
    </recommendedName>
</protein>
<evidence type="ECO:0008006" key="3">
    <source>
        <dbReference type="Google" id="ProtNLM"/>
    </source>
</evidence>
<comment type="caution">
    <text evidence="1">The sequence shown here is derived from an EMBL/GenBank/DDBJ whole genome shotgun (WGS) entry which is preliminary data.</text>
</comment>
<dbReference type="RefSeq" id="WP_226394096.1">
    <property type="nucleotide sequence ID" value="NZ_JADCKL010000001.1"/>
</dbReference>
<proteinExistence type="predicted"/>
<gene>
    <name evidence="1" type="ORF">INF30_02235</name>
</gene>
<sequence>MMRQNFKDWADREFGYPIPQEYLSFLEKGEPEPAGRKYYVTDEGNALEISEWFTPDNIPVIYKNCREEKMIEAYQLPVLESCGCTVVLSCNSDKDTYGHVLLRTSTGYYDESINENIYEEPEFVAENFTVIICNLKDAEELEEMGLL</sequence>